<evidence type="ECO:0000259" key="9">
    <source>
        <dbReference type="Pfam" id="PF21317"/>
    </source>
</evidence>
<feature type="domain" description="Beta-galactosidase 1-like first all-beta" evidence="9">
    <location>
        <begin position="428"/>
        <end position="546"/>
    </location>
</feature>
<evidence type="ECO:0000256" key="6">
    <source>
        <dbReference type="RuleBase" id="RU000675"/>
    </source>
</evidence>
<keyword evidence="4" id="KW-0325">Glycoprotein</keyword>
<dbReference type="Gene3D" id="2.60.120.260">
    <property type="entry name" value="Galactose-binding domain-like"/>
    <property type="match status" value="4"/>
</dbReference>
<feature type="domain" description="Glycoside hydrolase 35 catalytic" evidence="8">
    <location>
        <begin position="66"/>
        <end position="384"/>
    </location>
</feature>
<dbReference type="SUPFAM" id="SSF51445">
    <property type="entry name" value="(Trans)glycosidases"/>
    <property type="match status" value="2"/>
</dbReference>
<comment type="caution">
    <text evidence="11">The sequence shown here is derived from an EMBL/GenBank/DDBJ whole genome shotgun (WGS) entry which is preliminary data.</text>
</comment>
<organism evidence="11 12">
    <name type="scientific">Clonorchis sinensis</name>
    <name type="common">Chinese liver fluke</name>
    <dbReference type="NCBI Taxonomy" id="79923"/>
    <lineage>
        <taxon>Eukaryota</taxon>
        <taxon>Metazoa</taxon>
        <taxon>Spiralia</taxon>
        <taxon>Lophotrochozoa</taxon>
        <taxon>Platyhelminthes</taxon>
        <taxon>Trematoda</taxon>
        <taxon>Digenea</taxon>
        <taxon>Opisthorchiida</taxon>
        <taxon>Opisthorchiata</taxon>
        <taxon>Opisthorchiidae</taxon>
        <taxon>Clonorchis</taxon>
    </lineage>
</organism>
<evidence type="ECO:0000313" key="12">
    <source>
        <dbReference type="Proteomes" id="UP000286415"/>
    </source>
</evidence>
<sequence>LFKCANRGNVSYSSVQSLMCSVLQHAFLFLCICVADSLVAPAIQFDIRGARVQENRSFTIDPDTHTFLKDGAQFQYIAGSFHYFRIPTLYWRDRLEKAKAAGLDAIQLYIPWNFHEPEEGEYNFADDRDLEYFIDIIQQLDMLAIVRAGPYICAEWAFGGLPPWLLRKNPYMKIRSSDPAYYQEVVNWFNVLLPKLRKHLYTEGGPIIMVQMENEYGSYGLCDRTYMTNLYDLARSHLGQDVILFTTDGCALSYLRCGVLDPRYLATIDFGPTTMPPDLSFSSVEQFRPGQPLVNSEFYSGWFDGWGGKHARTGAEFLRNSLMNLMNYSKRVNVNMYMFHGGTNFGLWNGKPHNIPAITSYDYDAPISEAGDVTYKYELLQKAIFEFRNQTPPPLPKNTTKKAYGSIQLYRTSHLLLGFGVRTLSRYPLNMESLHQYEGFTIYYVSIPGAPTDVELTLENYRDLAHVFTADDQLASVHWRGCLYWPENSVKFDLRDSQAQTHLVLLLENTGYVNYGCGMYNNIKGLLGNVTLNGQILTDWAMIPLKSPLETNEIDFPQVLENLPEQGSVYDGELLIQEADQPEDTFIEPGGFSRGIIAVNSHVIGRFDQKLGPQKRLFIPKQYLHQGQNRITVCELRTILESPPNVTFFDQMEWKILLCCLLVWIHQSAGLGAPSNQFDVEQSYSAPERSFTVDPATYTFLKDGVPFQYISGSFHYFRIPTMYWFDRLKKAKAAGLDAIQIYIPWNFHEPEEGEYNFSDDRDVEHFLDLIQQLDMLAIVRVGPYICAEWAFGGLPPWLLRKNPTMKLRSSDYSYYREVVKWFGVLLPKLRKHLYTEGGPIIMVQLENEYGYSTTCDRDYMSMLYDLARYHLGQEVILFTTDGNSLQILRCGSPDQRYLATADFAPTTIPPNVSFDAVEKFRPGQPLVNSEFYTGWYDTWGSKHAHRPAELVQESLIDLMNYSPRVNVNIYVFHGGTSFGFWSGKPNDVAATTSYDFDAPLSEAGDITYKYELLRKAIHKFRNRPLPPLPKNSTKKAYGEISMKLISHLLLQPGPKVESPVAMPMESLRQYNGFVMYCATIPSGKSEINVTLTKFADIAHVFTSDGGLKMFRWHGNLKTPNGKISLDMGKLPSHTKLVLLLENTGYVNFGELMWNNIKGIVGTVTANDQVLGPWVMMPIKPLVEIDQKAILKHKSNDLPVQGAIFTGDLTIPEASDLADTFIEPVGFSRGIAAVNNHLLGHFDQNLGPQLRLYVPKQFLNPGRNRIMVCELQTLLEPTPKVSSFAETKWTALALNEFRKVPFYKLDANSLLHQNIPQRISLMRLNR</sequence>
<keyword evidence="12" id="KW-1185">Reference proteome</keyword>
<dbReference type="EC" id="3.2.1.23" evidence="6"/>
<dbReference type="InterPro" id="IPR019801">
    <property type="entry name" value="Glyco_hydro_35_CS"/>
</dbReference>
<reference evidence="11 12" key="2">
    <citation type="journal article" date="2021" name="Genomics">
        <title>High-quality reference genome for Clonorchis sinensis.</title>
        <authorList>
            <person name="Young N.D."/>
            <person name="Stroehlein A.J."/>
            <person name="Kinkar L."/>
            <person name="Wang T."/>
            <person name="Sohn W.M."/>
            <person name="Chang B.C.H."/>
            <person name="Kaur P."/>
            <person name="Weisz D."/>
            <person name="Dudchenko O."/>
            <person name="Aiden E.L."/>
            <person name="Korhonen P.K."/>
            <person name="Gasser R.B."/>
        </authorList>
    </citation>
    <scope>NUCLEOTIDE SEQUENCE [LARGE SCALE GENOMIC DNA]</scope>
    <source>
        <strain evidence="11">Cs-k2</strain>
    </source>
</reference>
<feature type="non-terminal residue" evidence="11">
    <location>
        <position position="1"/>
    </location>
</feature>
<proteinExistence type="inferred from homology"/>
<dbReference type="EMBL" id="NIRI02000005">
    <property type="protein sequence ID" value="KAG5454497.1"/>
    <property type="molecule type" value="Genomic_DNA"/>
</dbReference>
<evidence type="ECO:0000259" key="8">
    <source>
        <dbReference type="Pfam" id="PF01301"/>
    </source>
</evidence>
<dbReference type="FunFam" id="3.20.20.80:FF:000017">
    <property type="entry name" value="Beta-galactosidase"/>
    <property type="match status" value="2"/>
</dbReference>
<dbReference type="PRINTS" id="PR00742">
    <property type="entry name" value="GLHYDRLASE35"/>
</dbReference>
<dbReference type="InterPro" id="IPR008979">
    <property type="entry name" value="Galactose-bd-like_sf"/>
</dbReference>
<dbReference type="InterPro" id="IPR031330">
    <property type="entry name" value="Gly_Hdrlase_35_cat"/>
</dbReference>
<comment type="similarity">
    <text evidence="1 7">Belongs to the glycosyl hydrolase 35 family.</text>
</comment>
<evidence type="ECO:0000256" key="1">
    <source>
        <dbReference type="ARBA" id="ARBA00009809"/>
    </source>
</evidence>
<dbReference type="Pfam" id="PF21467">
    <property type="entry name" value="BetaGal_gal-bd"/>
    <property type="match status" value="2"/>
</dbReference>
<dbReference type="InterPro" id="IPR017853">
    <property type="entry name" value="GH"/>
</dbReference>
<dbReference type="Proteomes" id="UP000286415">
    <property type="component" value="Unassembled WGS sequence"/>
</dbReference>
<keyword evidence="2" id="KW-0732">Signal</keyword>
<dbReference type="OrthoDB" id="1657402at2759"/>
<keyword evidence="3 6" id="KW-0378">Hydrolase</keyword>
<dbReference type="InterPro" id="IPR048912">
    <property type="entry name" value="BetaGal1-like_ABD1"/>
</dbReference>
<feature type="domain" description="Beta-galactosidase galactose-binding" evidence="10">
    <location>
        <begin position="1204"/>
        <end position="1263"/>
    </location>
</feature>
<dbReference type="PANTHER" id="PTHR23421">
    <property type="entry name" value="BETA-GALACTOSIDASE RELATED"/>
    <property type="match status" value="1"/>
</dbReference>
<dbReference type="GO" id="GO:0005975">
    <property type="term" value="P:carbohydrate metabolic process"/>
    <property type="evidence" value="ECO:0007669"/>
    <property type="project" value="InterPro"/>
</dbReference>
<evidence type="ECO:0000256" key="7">
    <source>
        <dbReference type="RuleBase" id="RU003679"/>
    </source>
</evidence>
<dbReference type="InterPro" id="IPR048913">
    <property type="entry name" value="BetaGal_gal-bd"/>
</dbReference>
<dbReference type="Gene3D" id="3.20.20.80">
    <property type="entry name" value="Glycosidases"/>
    <property type="match status" value="2"/>
</dbReference>
<evidence type="ECO:0000256" key="3">
    <source>
        <dbReference type="ARBA" id="ARBA00022801"/>
    </source>
</evidence>
<feature type="domain" description="Beta-galactosidase 1-like first all-beta" evidence="9">
    <location>
        <begin position="1062"/>
        <end position="1178"/>
    </location>
</feature>
<accession>A0A8T1MYP4</accession>
<gene>
    <name evidence="11" type="ORF">CSKR_101300</name>
</gene>
<dbReference type="PROSITE" id="PS01182">
    <property type="entry name" value="GLYCOSYL_HYDROL_F35"/>
    <property type="match status" value="2"/>
</dbReference>
<evidence type="ECO:0000256" key="4">
    <source>
        <dbReference type="ARBA" id="ARBA00023180"/>
    </source>
</evidence>
<comment type="catalytic activity">
    <reaction evidence="6">
        <text>Hydrolysis of terminal non-reducing beta-D-galactose residues in beta-D-galactosides.</text>
        <dbReference type="EC" id="3.2.1.23"/>
    </reaction>
</comment>
<protein>
    <recommendedName>
        <fullName evidence="6">Beta-galactosidase</fullName>
        <ecNumber evidence="6">3.2.1.23</ecNumber>
    </recommendedName>
</protein>
<name>A0A8T1MYP4_CLOSI</name>
<evidence type="ECO:0000256" key="2">
    <source>
        <dbReference type="ARBA" id="ARBA00022729"/>
    </source>
</evidence>
<reference evidence="11 12" key="1">
    <citation type="journal article" date="2018" name="Biotechnol. Adv.">
        <title>Improved genomic resources and new bioinformatic workflow for the carcinogenic parasite Clonorchis sinensis: Biotechnological implications.</title>
        <authorList>
            <person name="Wang D."/>
            <person name="Korhonen P.K."/>
            <person name="Gasser R.B."/>
            <person name="Young N.D."/>
        </authorList>
    </citation>
    <scope>NUCLEOTIDE SEQUENCE [LARGE SCALE GENOMIC DNA]</scope>
    <source>
        <strain evidence="11">Cs-k2</strain>
    </source>
</reference>
<dbReference type="Pfam" id="PF21317">
    <property type="entry name" value="BetaGal_ABD_1"/>
    <property type="match status" value="2"/>
</dbReference>
<evidence type="ECO:0000259" key="10">
    <source>
        <dbReference type="Pfam" id="PF21467"/>
    </source>
</evidence>
<dbReference type="InterPro" id="IPR001944">
    <property type="entry name" value="Glycoside_Hdrlase_35"/>
</dbReference>
<feature type="domain" description="Glycoside hydrolase 35 catalytic" evidence="8">
    <location>
        <begin position="699"/>
        <end position="1019"/>
    </location>
</feature>
<dbReference type="GO" id="GO:0004565">
    <property type="term" value="F:beta-galactosidase activity"/>
    <property type="evidence" value="ECO:0007669"/>
    <property type="project" value="UniProtKB-EC"/>
</dbReference>
<feature type="domain" description="Beta-galactosidase galactose-binding" evidence="10">
    <location>
        <begin position="570"/>
        <end position="629"/>
    </location>
</feature>
<evidence type="ECO:0000313" key="11">
    <source>
        <dbReference type="EMBL" id="KAG5454497.1"/>
    </source>
</evidence>
<dbReference type="Pfam" id="PF01301">
    <property type="entry name" value="Glyco_hydro_35"/>
    <property type="match status" value="2"/>
</dbReference>
<evidence type="ECO:0000256" key="5">
    <source>
        <dbReference type="ARBA" id="ARBA00023295"/>
    </source>
</evidence>
<dbReference type="SUPFAM" id="SSF49785">
    <property type="entry name" value="Galactose-binding domain-like"/>
    <property type="match status" value="2"/>
</dbReference>
<keyword evidence="5 6" id="KW-0326">Glycosidase</keyword>